<evidence type="ECO:0000313" key="2">
    <source>
        <dbReference type="Proteomes" id="UP000499080"/>
    </source>
</evidence>
<accession>A0A4Y2M0M3</accession>
<comment type="caution">
    <text evidence="1">The sequence shown here is derived from an EMBL/GenBank/DDBJ whole genome shotgun (WGS) entry which is preliminary data.</text>
</comment>
<sequence>MGISVLSWGFATKLHYSILTNDRFVSHPFKSIDLGGSFTDAPKRTTRCFYPPTPPSARLTATHPPPQEVFSLFEVRAPSPTRPDFSSLTPTHILPPECSLHTYDLSPASYYDI</sequence>
<dbReference type="AlphaFoldDB" id="A0A4Y2M0M3"/>
<protein>
    <submittedName>
        <fullName evidence="1">Uncharacterized protein</fullName>
    </submittedName>
</protein>
<proteinExistence type="predicted"/>
<evidence type="ECO:0000313" key="1">
    <source>
        <dbReference type="EMBL" id="GBN20575.1"/>
    </source>
</evidence>
<keyword evidence="2" id="KW-1185">Reference proteome</keyword>
<gene>
    <name evidence="1" type="ORF">AVEN_199364_1</name>
</gene>
<reference evidence="1 2" key="1">
    <citation type="journal article" date="2019" name="Sci. Rep.">
        <title>Orb-weaving spider Araneus ventricosus genome elucidates the spidroin gene catalogue.</title>
        <authorList>
            <person name="Kono N."/>
            <person name="Nakamura H."/>
            <person name="Ohtoshi R."/>
            <person name="Moran D.A.P."/>
            <person name="Shinohara A."/>
            <person name="Yoshida Y."/>
            <person name="Fujiwara M."/>
            <person name="Mori M."/>
            <person name="Tomita M."/>
            <person name="Arakawa K."/>
        </authorList>
    </citation>
    <scope>NUCLEOTIDE SEQUENCE [LARGE SCALE GENOMIC DNA]</scope>
</reference>
<organism evidence="1 2">
    <name type="scientific">Araneus ventricosus</name>
    <name type="common">Orbweaver spider</name>
    <name type="synonym">Epeira ventricosa</name>
    <dbReference type="NCBI Taxonomy" id="182803"/>
    <lineage>
        <taxon>Eukaryota</taxon>
        <taxon>Metazoa</taxon>
        <taxon>Ecdysozoa</taxon>
        <taxon>Arthropoda</taxon>
        <taxon>Chelicerata</taxon>
        <taxon>Arachnida</taxon>
        <taxon>Araneae</taxon>
        <taxon>Araneomorphae</taxon>
        <taxon>Entelegynae</taxon>
        <taxon>Araneoidea</taxon>
        <taxon>Araneidae</taxon>
        <taxon>Araneus</taxon>
    </lineage>
</organism>
<dbReference type="Proteomes" id="UP000499080">
    <property type="component" value="Unassembled WGS sequence"/>
</dbReference>
<dbReference type="EMBL" id="BGPR01006634">
    <property type="protein sequence ID" value="GBN20575.1"/>
    <property type="molecule type" value="Genomic_DNA"/>
</dbReference>
<name>A0A4Y2M0M3_ARAVE</name>